<dbReference type="EMBL" id="CABVPN010000008">
    <property type="protein sequence ID" value="VWB46232.1"/>
    <property type="molecule type" value="Genomic_DNA"/>
</dbReference>
<dbReference type="Pfam" id="PF15657">
    <property type="entry name" value="Tox-HNH-EHHH"/>
    <property type="match status" value="1"/>
</dbReference>
<feature type="region of interest" description="Disordered" evidence="1">
    <location>
        <begin position="44"/>
        <end position="75"/>
    </location>
</feature>
<dbReference type="InterPro" id="IPR028048">
    <property type="entry name" value="Tox-HNH-EHHH"/>
</dbReference>
<sequence length="85" mass="9611">MVPLIDTSGAWILGDDKQPIMTRELTYQVNGKNVIIQDHSAGHYYGEGGVGDQPPHHNVRPEDRPRTGSVDGMDDHYYFNCRNKK</sequence>
<keyword evidence="4" id="KW-1185">Reference proteome</keyword>
<name>A0A6P2JPW0_9BURK</name>
<dbReference type="Proteomes" id="UP000494125">
    <property type="component" value="Unassembled WGS sequence"/>
</dbReference>
<accession>A0A6P2JPW0</accession>
<reference evidence="3 4" key="1">
    <citation type="submission" date="2019-09" db="EMBL/GenBank/DDBJ databases">
        <authorList>
            <person name="Depoorter E."/>
        </authorList>
    </citation>
    <scope>NUCLEOTIDE SEQUENCE [LARGE SCALE GENOMIC DNA]</scope>
    <source>
        <strain evidence="3">LMG 24065</strain>
    </source>
</reference>
<protein>
    <recommendedName>
        <fullName evidence="2">HNH/Endo VII superfamily nuclease toxins domain-containing protein</fullName>
    </recommendedName>
</protein>
<proteinExistence type="predicted"/>
<organism evidence="3 4">
    <name type="scientific">Burkholderia diffusa</name>
    <dbReference type="NCBI Taxonomy" id="488732"/>
    <lineage>
        <taxon>Bacteria</taxon>
        <taxon>Pseudomonadati</taxon>
        <taxon>Pseudomonadota</taxon>
        <taxon>Betaproteobacteria</taxon>
        <taxon>Burkholderiales</taxon>
        <taxon>Burkholderiaceae</taxon>
        <taxon>Burkholderia</taxon>
        <taxon>Burkholderia cepacia complex</taxon>
    </lineage>
</organism>
<evidence type="ECO:0000313" key="4">
    <source>
        <dbReference type="Proteomes" id="UP000494125"/>
    </source>
</evidence>
<feature type="domain" description="HNH/Endo VII superfamily nuclease toxins" evidence="2">
    <location>
        <begin position="12"/>
        <end position="79"/>
    </location>
</feature>
<gene>
    <name evidence="3" type="ORF">BDI24065_02099</name>
</gene>
<evidence type="ECO:0000259" key="2">
    <source>
        <dbReference type="Pfam" id="PF15657"/>
    </source>
</evidence>
<dbReference type="AlphaFoldDB" id="A0A6P2JPW0"/>
<evidence type="ECO:0000256" key="1">
    <source>
        <dbReference type="SAM" id="MobiDB-lite"/>
    </source>
</evidence>
<evidence type="ECO:0000313" key="3">
    <source>
        <dbReference type="EMBL" id="VWB46232.1"/>
    </source>
</evidence>